<proteinExistence type="predicted"/>
<feature type="compositionally biased region" description="Low complexity" evidence="1">
    <location>
        <begin position="104"/>
        <end position="120"/>
    </location>
</feature>
<evidence type="ECO:0000256" key="1">
    <source>
        <dbReference type="SAM" id="MobiDB-lite"/>
    </source>
</evidence>
<evidence type="ECO:0000313" key="2">
    <source>
        <dbReference type="EMBL" id="MEU8133225.1"/>
    </source>
</evidence>
<dbReference type="Proteomes" id="UP001551482">
    <property type="component" value="Unassembled WGS sequence"/>
</dbReference>
<gene>
    <name evidence="2" type="ORF">AB0C36_06915</name>
</gene>
<name>A0ABV3DBU0_9ACTN</name>
<sequence>MKIEVLACDVDRRVPALTYTLTASDGRTVTADLCAVHSEAIERLFQELGMKPLDTGSEGQVIGEVQMHPASPATAEPDVTTPGSTSRDSTTEPEVPDVASTLEARPAAPAKKARGGTAKTPAKKAAAKQTSTPRRTRGRARFATLEEIEAKKQEEQ</sequence>
<reference evidence="2 3" key="1">
    <citation type="submission" date="2024-06" db="EMBL/GenBank/DDBJ databases">
        <title>The Natural Products Discovery Center: Release of the First 8490 Sequenced Strains for Exploring Actinobacteria Biosynthetic Diversity.</title>
        <authorList>
            <person name="Kalkreuter E."/>
            <person name="Kautsar S.A."/>
            <person name="Yang D."/>
            <person name="Bader C.D."/>
            <person name="Teijaro C.N."/>
            <person name="Fluegel L."/>
            <person name="Davis C.M."/>
            <person name="Simpson J.R."/>
            <person name="Lauterbach L."/>
            <person name="Steele A.D."/>
            <person name="Gui C."/>
            <person name="Meng S."/>
            <person name="Li G."/>
            <person name="Viehrig K."/>
            <person name="Ye F."/>
            <person name="Su P."/>
            <person name="Kiefer A.F."/>
            <person name="Nichols A."/>
            <person name="Cepeda A.J."/>
            <person name="Yan W."/>
            <person name="Fan B."/>
            <person name="Jiang Y."/>
            <person name="Adhikari A."/>
            <person name="Zheng C.-J."/>
            <person name="Schuster L."/>
            <person name="Cowan T.M."/>
            <person name="Smanski M.J."/>
            <person name="Chevrette M.G."/>
            <person name="De Carvalho L.P.S."/>
            <person name="Shen B."/>
        </authorList>
    </citation>
    <scope>NUCLEOTIDE SEQUENCE [LARGE SCALE GENOMIC DNA]</scope>
    <source>
        <strain evidence="2 3">NPDC048946</strain>
    </source>
</reference>
<feature type="region of interest" description="Disordered" evidence="1">
    <location>
        <begin position="52"/>
        <end position="156"/>
    </location>
</feature>
<evidence type="ECO:0000313" key="3">
    <source>
        <dbReference type="Proteomes" id="UP001551482"/>
    </source>
</evidence>
<protein>
    <submittedName>
        <fullName evidence="2">Uncharacterized protein</fullName>
    </submittedName>
</protein>
<comment type="caution">
    <text evidence="2">The sequence shown here is derived from an EMBL/GenBank/DDBJ whole genome shotgun (WGS) entry which is preliminary data.</text>
</comment>
<keyword evidence="3" id="KW-1185">Reference proteome</keyword>
<accession>A0ABV3DBU0</accession>
<dbReference type="RefSeq" id="WP_358350345.1">
    <property type="nucleotide sequence ID" value="NZ_JBEZFP010000012.1"/>
</dbReference>
<dbReference type="EMBL" id="JBEZFP010000012">
    <property type="protein sequence ID" value="MEU8133225.1"/>
    <property type="molecule type" value="Genomic_DNA"/>
</dbReference>
<organism evidence="2 3">
    <name type="scientific">Streptodolium elevatio</name>
    <dbReference type="NCBI Taxonomy" id="3157996"/>
    <lineage>
        <taxon>Bacteria</taxon>
        <taxon>Bacillati</taxon>
        <taxon>Actinomycetota</taxon>
        <taxon>Actinomycetes</taxon>
        <taxon>Kitasatosporales</taxon>
        <taxon>Streptomycetaceae</taxon>
        <taxon>Streptodolium</taxon>
    </lineage>
</organism>